<evidence type="ECO:0000313" key="1">
    <source>
        <dbReference type="EMBL" id="ORZ00966.1"/>
    </source>
</evidence>
<sequence>MFFFSKRLAACVCMIKVVIVAISSELSGYMYQLRKQRGSSDFSYVDAQSRYNLQTFCKFLYGQCYMSNQSNC</sequence>
<gene>
    <name evidence="1" type="ORF">BCR43DRAFT_486128</name>
</gene>
<reference evidence="1 2" key="1">
    <citation type="submission" date="2016-07" db="EMBL/GenBank/DDBJ databases">
        <title>Pervasive Adenine N6-methylation of Active Genes in Fungi.</title>
        <authorList>
            <consortium name="DOE Joint Genome Institute"/>
            <person name="Mondo S.J."/>
            <person name="Dannebaum R.O."/>
            <person name="Kuo R.C."/>
            <person name="Labutti K."/>
            <person name="Haridas S."/>
            <person name="Kuo A."/>
            <person name="Salamov A."/>
            <person name="Ahrendt S.R."/>
            <person name="Lipzen A."/>
            <person name="Sullivan W."/>
            <person name="Andreopoulos W.B."/>
            <person name="Clum A."/>
            <person name="Lindquist E."/>
            <person name="Daum C."/>
            <person name="Ramamoorthy G.K."/>
            <person name="Gryganskyi A."/>
            <person name="Culley D."/>
            <person name="Magnuson J.K."/>
            <person name="James T.Y."/>
            <person name="O'Malley M.A."/>
            <person name="Stajich J.E."/>
            <person name="Spatafora J.W."/>
            <person name="Visel A."/>
            <person name="Grigoriev I.V."/>
        </authorList>
    </citation>
    <scope>NUCLEOTIDE SEQUENCE [LARGE SCALE GENOMIC DNA]</scope>
    <source>
        <strain evidence="1 2">NRRL 2496</strain>
    </source>
</reference>
<dbReference type="EMBL" id="MCGN01000002">
    <property type="protein sequence ID" value="ORZ00966.1"/>
    <property type="molecule type" value="Genomic_DNA"/>
</dbReference>
<accession>A0A1X2HPY9</accession>
<dbReference type="AlphaFoldDB" id="A0A1X2HPY9"/>
<dbReference type="Proteomes" id="UP000242180">
    <property type="component" value="Unassembled WGS sequence"/>
</dbReference>
<organism evidence="1 2">
    <name type="scientific">Syncephalastrum racemosum</name>
    <name type="common">Filamentous fungus</name>
    <dbReference type="NCBI Taxonomy" id="13706"/>
    <lineage>
        <taxon>Eukaryota</taxon>
        <taxon>Fungi</taxon>
        <taxon>Fungi incertae sedis</taxon>
        <taxon>Mucoromycota</taxon>
        <taxon>Mucoromycotina</taxon>
        <taxon>Mucoromycetes</taxon>
        <taxon>Mucorales</taxon>
        <taxon>Syncephalastraceae</taxon>
        <taxon>Syncephalastrum</taxon>
    </lineage>
</organism>
<protein>
    <submittedName>
        <fullName evidence="1">Uncharacterized protein</fullName>
    </submittedName>
</protein>
<evidence type="ECO:0000313" key="2">
    <source>
        <dbReference type="Proteomes" id="UP000242180"/>
    </source>
</evidence>
<dbReference type="InParanoid" id="A0A1X2HPY9"/>
<keyword evidence="2" id="KW-1185">Reference proteome</keyword>
<name>A0A1X2HPY9_SYNRA</name>
<proteinExistence type="predicted"/>
<comment type="caution">
    <text evidence="1">The sequence shown here is derived from an EMBL/GenBank/DDBJ whole genome shotgun (WGS) entry which is preliminary data.</text>
</comment>